<protein>
    <submittedName>
        <fullName evidence="1">Uncharacterized protein</fullName>
    </submittedName>
</protein>
<accession>A0A139WTK6</accession>
<dbReference type="EMBL" id="ANNX02000051">
    <property type="protein sequence ID" value="KYC35761.1"/>
    <property type="molecule type" value="Genomic_DNA"/>
</dbReference>
<organism evidence="1 2">
    <name type="scientific">Scytonema hofmannii PCC 7110</name>
    <dbReference type="NCBI Taxonomy" id="128403"/>
    <lineage>
        <taxon>Bacteria</taxon>
        <taxon>Bacillati</taxon>
        <taxon>Cyanobacteriota</taxon>
        <taxon>Cyanophyceae</taxon>
        <taxon>Nostocales</taxon>
        <taxon>Scytonemataceae</taxon>
        <taxon>Scytonema</taxon>
    </lineage>
</organism>
<evidence type="ECO:0000313" key="2">
    <source>
        <dbReference type="Proteomes" id="UP000076925"/>
    </source>
</evidence>
<dbReference type="AlphaFoldDB" id="A0A139WTK6"/>
<keyword evidence="2" id="KW-1185">Reference proteome</keyword>
<evidence type="ECO:0000313" key="1">
    <source>
        <dbReference type="EMBL" id="KYC35761.1"/>
    </source>
</evidence>
<name>A0A139WTK6_9CYAN</name>
<comment type="caution">
    <text evidence="1">The sequence shown here is derived from an EMBL/GenBank/DDBJ whole genome shotgun (WGS) entry which is preliminary data.</text>
</comment>
<reference evidence="1 2" key="1">
    <citation type="journal article" date="2013" name="Genome Biol. Evol.">
        <title>Genomes of Stigonematalean cyanobacteria (subsection V) and the evolution of oxygenic photosynthesis from prokaryotes to plastids.</title>
        <authorList>
            <person name="Dagan T."/>
            <person name="Roettger M."/>
            <person name="Stucken K."/>
            <person name="Landan G."/>
            <person name="Koch R."/>
            <person name="Major P."/>
            <person name="Gould S.B."/>
            <person name="Goremykin V.V."/>
            <person name="Rippka R."/>
            <person name="Tandeau de Marsac N."/>
            <person name="Gugger M."/>
            <person name="Lockhart P.J."/>
            <person name="Allen J.F."/>
            <person name="Brune I."/>
            <person name="Maus I."/>
            <person name="Puhler A."/>
            <person name="Martin W.F."/>
        </authorList>
    </citation>
    <scope>NUCLEOTIDE SEQUENCE [LARGE SCALE GENOMIC DNA]</scope>
    <source>
        <strain evidence="1 2">PCC 7110</strain>
    </source>
</reference>
<dbReference type="Proteomes" id="UP000076925">
    <property type="component" value="Unassembled WGS sequence"/>
</dbReference>
<dbReference type="OrthoDB" id="574024at2"/>
<gene>
    <name evidence="1" type="ORF">WA1_08140</name>
</gene>
<sequence length="66" mass="7939">MVHTYEVLVDTRECLDQLNTIFQRETTRYEIDAESKFKANTMARVQARNDRPRCTEYDVRVTRLLK</sequence>
<proteinExistence type="predicted"/>